<dbReference type="InterPro" id="IPR023193">
    <property type="entry name" value="EPSP_synthase_CS"/>
</dbReference>
<dbReference type="NCBIfam" id="TIGR01356">
    <property type="entry name" value="aroA"/>
    <property type="match status" value="1"/>
</dbReference>
<dbReference type="EC" id="2.5.1.19" evidence="7"/>
<evidence type="ECO:0000313" key="9">
    <source>
        <dbReference type="EMBL" id="MBA2880628.1"/>
    </source>
</evidence>
<feature type="domain" description="Enolpyruvate transferase" evidence="8">
    <location>
        <begin position="8"/>
        <end position="414"/>
    </location>
</feature>
<feature type="binding site" evidence="7">
    <location>
        <position position="119"/>
    </location>
    <ligand>
        <name>phosphoenolpyruvate</name>
        <dbReference type="ChEBI" id="CHEBI:58702"/>
    </ligand>
</feature>
<comment type="subcellular location">
    <subcellularLocation>
        <location evidence="7">Cytoplasm</location>
    </subcellularLocation>
</comment>
<dbReference type="AlphaFoldDB" id="A0A7W0C7L7"/>
<feature type="binding site" evidence="7">
    <location>
        <position position="167"/>
    </location>
    <ligand>
        <name>3-phosphoshikimate</name>
        <dbReference type="ChEBI" id="CHEBI:145989"/>
    </ligand>
</feature>
<dbReference type="PROSITE" id="PS00885">
    <property type="entry name" value="EPSP_SYNTHASE_2"/>
    <property type="match status" value="1"/>
</dbReference>
<dbReference type="InterPro" id="IPR006264">
    <property type="entry name" value="EPSP_synthase"/>
</dbReference>
<dbReference type="SUPFAM" id="SSF55205">
    <property type="entry name" value="EPT/RTPC-like"/>
    <property type="match status" value="1"/>
</dbReference>
<feature type="binding site" evidence="7">
    <location>
        <position position="91"/>
    </location>
    <ligand>
        <name>phosphoenolpyruvate</name>
        <dbReference type="ChEBI" id="CHEBI:58702"/>
    </ligand>
</feature>
<feature type="binding site" evidence="7">
    <location>
        <position position="336"/>
    </location>
    <ligand>
        <name>3-phosphoshikimate</name>
        <dbReference type="ChEBI" id="CHEBI:145989"/>
    </ligand>
</feature>
<sequence>MRPVKCADKIDADITVPGSKSYSHRTAIAAALSNGKSFIYNYLNSQDTSYTLTAIAQLGIKIEHQDDYIVIHGQAGRFDPGPKSIYLGNSGTSMRLLTAVAALGQGPYRLSGTERMHERPIGELLAALEKTGASARSVHENNCPPVEIKGGDRILAAGTQIDCSRSSQYLSGLLLMAPCTQNGMDIHVTHGPVSKPYVDMTLDIMARFGIQFERQGFACFHVPGGQTYEAGTYTVEPDCSQAGYFWAAAAITGGRARVLGIDRQTRQGDIRFVDVLEKMGCSVFTDSRGITVTGGELTAVDADMGDMPDMVPTLAVVAAFARGTTTICNAAHLRTKESDRLAAVAAELEKIGVAARATDDGLVITGPPARGAQIATYDDHRIAMSFAVAGLAVPGITIADPDCVKKSFPDFWEVFEGLYL</sequence>
<feature type="active site" description="Proton acceptor" evidence="7">
    <location>
        <position position="309"/>
    </location>
</feature>
<name>A0A7W0C7L7_9BACT</name>
<protein>
    <recommendedName>
        <fullName evidence="7">3-phosphoshikimate 1-carboxyvinyltransferase</fullName>
        <ecNumber evidence="7">2.5.1.19</ecNumber>
    </recommendedName>
    <alternativeName>
        <fullName evidence="7">5-enolpyruvylshikimate-3-phosphate synthase</fullName>
        <shortName evidence="7">EPSP synthase</shortName>
        <shortName evidence="7">EPSPS</shortName>
    </alternativeName>
</protein>
<comment type="subunit">
    <text evidence="7">Monomer.</text>
</comment>
<evidence type="ECO:0000259" key="8">
    <source>
        <dbReference type="Pfam" id="PF00275"/>
    </source>
</evidence>
<feature type="binding site" evidence="7">
    <location>
        <position position="309"/>
    </location>
    <ligand>
        <name>3-phosphoshikimate</name>
        <dbReference type="ChEBI" id="CHEBI:145989"/>
    </ligand>
</feature>
<dbReference type="GO" id="GO:0003866">
    <property type="term" value="F:3-phosphoshikimate 1-carboxyvinyltransferase activity"/>
    <property type="evidence" value="ECO:0007669"/>
    <property type="project" value="UniProtKB-UniRule"/>
</dbReference>
<feature type="binding site" evidence="7">
    <location>
        <position position="25"/>
    </location>
    <ligand>
        <name>3-phosphoshikimate</name>
        <dbReference type="ChEBI" id="CHEBI:145989"/>
    </ligand>
</feature>
<keyword evidence="7" id="KW-0963">Cytoplasm</keyword>
<feature type="binding site" evidence="7">
    <location>
        <position position="340"/>
    </location>
    <ligand>
        <name>phosphoenolpyruvate</name>
        <dbReference type="ChEBI" id="CHEBI:58702"/>
    </ligand>
</feature>
<dbReference type="GO" id="GO:0008652">
    <property type="term" value="P:amino acid biosynthetic process"/>
    <property type="evidence" value="ECO:0007669"/>
    <property type="project" value="UniProtKB-KW"/>
</dbReference>
<dbReference type="GO" id="GO:0009073">
    <property type="term" value="P:aromatic amino acid family biosynthetic process"/>
    <property type="evidence" value="ECO:0007669"/>
    <property type="project" value="UniProtKB-KW"/>
</dbReference>
<comment type="caution">
    <text evidence="7">Lacks conserved residue(s) required for the propagation of feature annotation.</text>
</comment>
<feature type="binding site" evidence="7">
    <location>
        <position position="20"/>
    </location>
    <ligand>
        <name>3-phosphoshikimate</name>
        <dbReference type="ChEBI" id="CHEBI:145989"/>
    </ligand>
</feature>
<dbReference type="InterPro" id="IPR001986">
    <property type="entry name" value="Enolpyruvate_Tfrase_dom"/>
</dbReference>
<dbReference type="UniPathway" id="UPA00053">
    <property type="reaction ID" value="UER00089"/>
</dbReference>
<keyword evidence="3 7" id="KW-0028">Amino-acid biosynthesis</keyword>
<evidence type="ECO:0000256" key="3">
    <source>
        <dbReference type="ARBA" id="ARBA00022605"/>
    </source>
</evidence>
<evidence type="ECO:0000256" key="5">
    <source>
        <dbReference type="ARBA" id="ARBA00023141"/>
    </source>
</evidence>
<feature type="binding site" evidence="7">
    <location>
        <position position="406"/>
    </location>
    <ligand>
        <name>phosphoenolpyruvate</name>
        <dbReference type="ChEBI" id="CHEBI:58702"/>
    </ligand>
</feature>
<proteinExistence type="inferred from homology"/>
<evidence type="ECO:0000256" key="1">
    <source>
        <dbReference type="ARBA" id="ARBA00004811"/>
    </source>
</evidence>
<comment type="similarity">
    <text evidence="2 7">Belongs to the EPSP synthase family.</text>
</comment>
<dbReference type="InterPro" id="IPR013792">
    <property type="entry name" value="RNA3'P_cycl/enolpyr_Trfase_a/b"/>
</dbReference>
<dbReference type="PANTHER" id="PTHR21090:SF5">
    <property type="entry name" value="PENTAFUNCTIONAL AROM POLYPEPTIDE"/>
    <property type="match status" value="1"/>
</dbReference>
<dbReference type="PIRSF" id="PIRSF000505">
    <property type="entry name" value="EPSPS"/>
    <property type="match status" value="1"/>
</dbReference>
<comment type="catalytic activity">
    <reaction evidence="6">
        <text>3-phosphoshikimate + phosphoenolpyruvate = 5-O-(1-carboxyvinyl)-3-phosphoshikimate + phosphate</text>
        <dbReference type="Rhea" id="RHEA:21256"/>
        <dbReference type="ChEBI" id="CHEBI:43474"/>
        <dbReference type="ChEBI" id="CHEBI:57701"/>
        <dbReference type="ChEBI" id="CHEBI:58702"/>
        <dbReference type="ChEBI" id="CHEBI:145989"/>
        <dbReference type="EC" id="2.5.1.19"/>
    </reaction>
    <physiologicalReaction direction="left-to-right" evidence="6">
        <dbReference type="Rhea" id="RHEA:21257"/>
    </physiologicalReaction>
</comment>
<feature type="binding site" evidence="7">
    <location>
        <position position="168"/>
    </location>
    <ligand>
        <name>phosphoenolpyruvate</name>
        <dbReference type="ChEBI" id="CHEBI:58702"/>
    </ligand>
</feature>
<keyword evidence="4 7" id="KW-0808">Transferase</keyword>
<dbReference type="HAMAP" id="MF_00210">
    <property type="entry name" value="EPSP_synth"/>
    <property type="match status" value="1"/>
</dbReference>
<feature type="binding site" evidence="7">
    <location>
        <position position="21"/>
    </location>
    <ligand>
        <name>3-phosphoshikimate</name>
        <dbReference type="ChEBI" id="CHEBI:145989"/>
    </ligand>
</feature>
<gene>
    <name evidence="7" type="primary">aroA</name>
    <name evidence="9" type="ORF">HNR65_000946</name>
</gene>
<accession>A0A7W0C7L7</accession>
<feature type="binding site" evidence="7">
    <location>
        <position position="166"/>
    </location>
    <ligand>
        <name>3-phosphoshikimate</name>
        <dbReference type="ChEBI" id="CHEBI:145989"/>
    </ligand>
</feature>
<feature type="binding site" evidence="7">
    <location>
        <position position="20"/>
    </location>
    <ligand>
        <name>phosphoenolpyruvate</name>
        <dbReference type="ChEBI" id="CHEBI:58702"/>
    </ligand>
</feature>
<dbReference type="EMBL" id="JACDUS010000002">
    <property type="protein sequence ID" value="MBA2880628.1"/>
    <property type="molecule type" value="Genomic_DNA"/>
</dbReference>
<keyword evidence="10" id="KW-1185">Reference proteome</keyword>
<dbReference type="Pfam" id="PF00275">
    <property type="entry name" value="EPSP_synthase"/>
    <property type="match status" value="1"/>
</dbReference>
<keyword evidence="5 7" id="KW-0057">Aromatic amino acid biosynthesis</keyword>
<feature type="binding site" evidence="7">
    <location>
        <position position="381"/>
    </location>
    <ligand>
        <name>phosphoenolpyruvate</name>
        <dbReference type="ChEBI" id="CHEBI:58702"/>
    </ligand>
</feature>
<dbReference type="Proteomes" id="UP000525298">
    <property type="component" value="Unassembled WGS sequence"/>
</dbReference>
<comment type="function">
    <text evidence="7">Catalyzes the transfer of the enolpyruvyl moiety of phosphoenolpyruvate (PEP) to the 5-hydroxyl of shikimate-3-phosphate (S3P) to produce enolpyruvyl shikimate-3-phosphate and inorganic phosphate.</text>
</comment>
<feature type="binding site" evidence="7">
    <location>
        <position position="194"/>
    </location>
    <ligand>
        <name>3-phosphoshikimate</name>
        <dbReference type="ChEBI" id="CHEBI:145989"/>
    </ligand>
</feature>
<dbReference type="PROSITE" id="PS00104">
    <property type="entry name" value="EPSP_SYNTHASE_1"/>
    <property type="match status" value="1"/>
</dbReference>
<feature type="binding site" evidence="7">
    <location>
        <position position="168"/>
    </location>
    <ligand>
        <name>3-phosphoshikimate</name>
        <dbReference type="ChEBI" id="CHEBI:145989"/>
    </ligand>
</feature>
<organism evidence="9 10">
    <name type="scientific">Desulfosalsimonas propionicica</name>
    <dbReference type="NCBI Taxonomy" id="332175"/>
    <lineage>
        <taxon>Bacteria</taxon>
        <taxon>Pseudomonadati</taxon>
        <taxon>Thermodesulfobacteriota</taxon>
        <taxon>Desulfobacteria</taxon>
        <taxon>Desulfobacterales</taxon>
        <taxon>Desulfosalsimonadaceae</taxon>
        <taxon>Desulfosalsimonas</taxon>
    </lineage>
</organism>
<dbReference type="Gene3D" id="3.65.10.10">
    <property type="entry name" value="Enolpyruvate transferase domain"/>
    <property type="match status" value="2"/>
</dbReference>
<dbReference type="InterPro" id="IPR036968">
    <property type="entry name" value="Enolpyruvate_Tfrase_sf"/>
</dbReference>
<evidence type="ECO:0000256" key="2">
    <source>
        <dbReference type="ARBA" id="ARBA00009948"/>
    </source>
</evidence>
<dbReference type="GO" id="GO:0005737">
    <property type="term" value="C:cytoplasm"/>
    <property type="evidence" value="ECO:0007669"/>
    <property type="project" value="UniProtKB-SubCell"/>
</dbReference>
<evidence type="ECO:0000256" key="4">
    <source>
        <dbReference type="ARBA" id="ARBA00022679"/>
    </source>
</evidence>
<evidence type="ECO:0000256" key="7">
    <source>
        <dbReference type="HAMAP-Rule" id="MF_00210"/>
    </source>
</evidence>
<dbReference type="PANTHER" id="PTHR21090">
    <property type="entry name" value="AROM/DEHYDROQUINATE SYNTHASE"/>
    <property type="match status" value="1"/>
</dbReference>
<evidence type="ECO:0000256" key="6">
    <source>
        <dbReference type="ARBA" id="ARBA00044633"/>
    </source>
</evidence>
<reference evidence="9 10" key="1">
    <citation type="submission" date="2020-07" db="EMBL/GenBank/DDBJ databases">
        <title>Genomic Encyclopedia of Type Strains, Phase IV (KMG-IV): sequencing the most valuable type-strain genomes for metagenomic binning, comparative biology and taxonomic classification.</title>
        <authorList>
            <person name="Goeker M."/>
        </authorList>
    </citation>
    <scope>NUCLEOTIDE SEQUENCE [LARGE SCALE GENOMIC DNA]</scope>
    <source>
        <strain evidence="9 10">DSM 17721</strain>
    </source>
</reference>
<comment type="caution">
    <text evidence="9">The sequence shown here is derived from an EMBL/GenBank/DDBJ whole genome shotgun (WGS) entry which is preliminary data.</text>
</comment>
<evidence type="ECO:0000313" key="10">
    <source>
        <dbReference type="Proteomes" id="UP000525298"/>
    </source>
</evidence>
<dbReference type="GO" id="GO:0009423">
    <property type="term" value="P:chorismate biosynthetic process"/>
    <property type="evidence" value="ECO:0007669"/>
    <property type="project" value="UniProtKB-UniRule"/>
</dbReference>
<dbReference type="CDD" id="cd01556">
    <property type="entry name" value="EPSP_synthase"/>
    <property type="match status" value="1"/>
</dbReference>
<dbReference type="RefSeq" id="WP_181550294.1">
    <property type="nucleotide sequence ID" value="NZ_JACDUS010000002.1"/>
</dbReference>
<comment type="pathway">
    <text evidence="1 7">Metabolic intermediate biosynthesis; chorismate biosynthesis; chorismate from D-erythrose 4-phosphate and phosphoenolpyruvate: step 6/7.</text>
</comment>